<dbReference type="RefSeq" id="XP_015902533.2">
    <property type="nucleotide sequence ID" value="XM_016047047.4"/>
</dbReference>
<keyword evidence="2" id="KW-0963">Cytoplasm</keyword>
<accession>A0A6P4BT96</accession>
<comment type="subcellular location">
    <subcellularLocation>
        <location evidence="1">Cytoplasm</location>
    </subcellularLocation>
</comment>
<dbReference type="KEGG" id="zju:107435438"/>
<evidence type="ECO:0000256" key="1">
    <source>
        <dbReference type="ARBA" id="ARBA00004496"/>
    </source>
</evidence>
<feature type="repeat" description="TPR" evidence="6">
    <location>
        <begin position="250"/>
        <end position="283"/>
    </location>
</feature>
<feature type="domain" description="STI1" evidence="8">
    <location>
        <begin position="134"/>
        <end position="173"/>
    </location>
</feature>
<feature type="region of interest" description="Disordered" evidence="7">
    <location>
        <begin position="194"/>
        <end position="254"/>
    </location>
</feature>
<dbReference type="InParanoid" id="A0A6P4BT96"/>
<protein>
    <submittedName>
        <fullName evidence="10">Hsp70-Hsp90 organizing protein 3-like</fullName>
    </submittedName>
</protein>
<dbReference type="PROSITE" id="PS50005">
    <property type="entry name" value="TPR"/>
    <property type="match status" value="6"/>
</dbReference>
<gene>
    <name evidence="10" type="primary">LOC107435438</name>
</gene>
<feature type="repeat" description="TPR" evidence="6">
    <location>
        <begin position="2"/>
        <end position="35"/>
    </location>
</feature>
<keyword evidence="3" id="KW-0677">Repeat</keyword>
<feature type="repeat" description="TPR" evidence="6">
    <location>
        <begin position="457"/>
        <end position="490"/>
    </location>
</feature>
<evidence type="ECO:0000256" key="3">
    <source>
        <dbReference type="ARBA" id="ARBA00022737"/>
    </source>
</evidence>
<feature type="region of interest" description="Disordered" evidence="7">
    <location>
        <begin position="110"/>
        <end position="133"/>
    </location>
</feature>
<dbReference type="GeneID" id="107435438"/>
<feature type="repeat" description="TPR" evidence="6">
    <location>
        <begin position="389"/>
        <end position="422"/>
    </location>
</feature>
<keyword evidence="5" id="KW-0143">Chaperone</keyword>
<evidence type="ECO:0000256" key="4">
    <source>
        <dbReference type="ARBA" id="ARBA00022803"/>
    </source>
</evidence>
<dbReference type="GO" id="GO:0005737">
    <property type="term" value="C:cytoplasm"/>
    <property type="evidence" value="ECO:0007669"/>
    <property type="project" value="UniProtKB-SubCell"/>
</dbReference>
<dbReference type="InterPro" id="IPR006636">
    <property type="entry name" value="STI1_HS-bd"/>
</dbReference>
<keyword evidence="9" id="KW-1185">Reference proteome</keyword>
<dbReference type="FunCoup" id="A0A6P4BT96">
    <property type="interactions" value="2926"/>
</dbReference>
<dbReference type="InterPro" id="IPR019734">
    <property type="entry name" value="TPR_rpt"/>
</dbReference>
<feature type="compositionally biased region" description="Basic and acidic residues" evidence="7">
    <location>
        <begin position="241"/>
        <end position="254"/>
    </location>
</feature>
<dbReference type="Pfam" id="PF13414">
    <property type="entry name" value="TPR_11"/>
    <property type="match status" value="1"/>
</dbReference>
<evidence type="ECO:0000256" key="5">
    <source>
        <dbReference type="ARBA" id="ARBA00023186"/>
    </source>
</evidence>
<evidence type="ECO:0000256" key="6">
    <source>
        <dbReference type="PROSITE-ProRule" id="PRU00339"/>
    </source>
</evidence>
<keyword evidence="4 6" id="KW-0802">TPR repeat</keyword>
<evidence type="ECO:0000256" key="7">
    <source>
        <dbReference type="SAM" id="MobiDB-lite"/>
    </source>
</evidence>
<dbReference type="Pfam" id="PF00515">
    <property type="entry name" value="TPR_1"/>
    <property type="match status" value="1"/>
</dbReference>
<evidence type="ECO:0000313" key="9">
    <source>
        <dbReference type="Proteomes" id="UP001652623"/>
    </source>
</evidence>
<evidence type="ECO:0000259" key="8">
    <source>
        <dbReference type="SMART" id="SM00727"/>
    </source>
</evidence>
<dbReference type="Pfam" id="PF13181">
    <property type="entry name" value="TPR_8"/>
    <property type="match status" value="1"/>
</dbReference>
<feature type="domain" description="STI1" evidence="8">
    <location>
        <begin position="527"/>
        <end position="566"/>
    </location>
</feature>
<dbReference type="SUPFAM" id="SSF48452">
    <property type="entry name" value="TPR-like"/>
    <property type="match status" value="1"/>
</dbReference>
<dbReference type="SMART" id="SM00727">
    <property type="entry name" value="STI1"/>
    <property type="match status" value="2"/>
</dbReference>
<dbReference type="Gene3D" id="1.10.260.100">
    <property type="match status" value="2"/>
</dbReference>
<dbReference type="SMART" id="SM00028">
    <property type="entry name" value="TPR"/>
    <property type="match status" value="9"/>
</dbReference>
<evidence type="ECO:0000313" key="10">
    <source>
        <dbReference type="RefSeq" id="XP_015902533.2"/>
    </source>
</evidence>
<dbReference type="PANTHER" id="PTHR22904">
    <property type="entry name" value="TPR REPEAT CONTAINING PROTEIN"/>
    <property type="match status" value="1"/>
</dbReference>
<sequence length="578" mass="65205">MADEAKAKGNAAFSAGDFTGAITHFSEAIALSPTNHVLFSNRSAAYASLHKYADALADAKKTVELKPDWPKGYSRLGAAHVGLGNYEEAISAYKKGLEFDPNNEALKSGLADAQSSASRHRAAPPSPFGDAFSGPEMWAKLTADPTTRGYLQQPDFVKMMNDIQKNPNNLNLYLKDQRVMQAFGVLLNVKLRAPTGDDTEMPDSSPSPPPQQPERKRAAEAEPPKEPEPEPETMQLSEEEKEVRERKAQALKEKEAGNAAYKKKDFDAAIQHYTKAMELDDEEISYIMNRAATYLEMGQYEDSIKDCEKAVERGRELRSDFKMIAKALTRKGTALAKQAKTSKDYELVIETFQKALTEHRNPETLKKLNDAEKAKKELEQQEYFDPKLAEEEREKGNEFFKQQKYPEAVKHYTESLRRNPKDPKAYSNRAACYTKLGALPEGLKDAEKCIELDPTFSKGYTRKGAIQFFMREYEKALETYQLGLKHDPNNEELRDGVRRCVEQINKASRGDLSPEELKERQAKGMQDPEIQNILSDPVMRQVLIDFQENPKAAQEHTKNPMVMNKIQKLVNAGIVQIR</sequence>
<dbReference type="GO" id="GO:0005634">
    <property type="term" value="C:nucleus"/>
    <property type="evidence" value="ECO:0007669"/>
    <property type="project" value="UniProtKB-SubCell"/>
</dbReference>
<dbReference type="Pfam" id="PF13374">
    <property type="entry name" value="TPR_10"/>
    <property type="match status" value="1"/>
</dbReference>
<dbReference type="Pfam" id="PF17830">
    <property type="entry name" value="STI1-HOP_DP"/>
    <property type="match status" value="2"/>
</dbReference>
<dbReference type="InterPro" id="IPR011990">
    <property type="entry name" value="TPR-like_helical_dom_sf"/>
</dbReference>
<dbReference type="GO" id="GO:0051879">
    <property type="term" value="F:Hsp90 protein binding"/>
    <property type="evidence" value="ECO:0007669"/>
    <property type="project" value="TreeGrafter"/>
</dbReference>
<feature type="repeat" description="TPR" evidence="6">
    <location>
        <begin position="423"/>
        <end position="456"/>
    </location>
</feature>
<dbReference type="PANTHER" id="PTHR22904:SF533">
    <property type="entry name" value="HSP70-HSP90 ORGANIZING PROTEIN 3"/>
    <property type="match status" value="1"/>
</dbReference>
<feature type="repeat" description="TPR" evidence="6">
    <location>
        <begin position="70"/>
        <end position="103"/>
    </location>
</feature>
<dbReference type="Proteomes" id="UP001652623">
    <property type="component" value="Chromosome 6"/>
</dbReference>
<name>A0A6P4BT96_ZIZJJ</name>
<dbReference type="PROSITE" id="PS50293">
    <property type="entry name" value="TPR_REGION"/>
    <property type="match status" value="1"/>
</dbReference>
<dbReference type="InterPro" id="IPR041243">
    <property type="entry name" value="STI1/HOP_DP"/>
</dbReference>
<dbReference type="Gene3D" id="1.25.40.10">
    <property type="entry name" value="Tetratricopeptide repeat domain"/>
    <property type="match status" value="3"/>
</dbReference>
<proteinExistence type="predicted"/>
<feature type="compositionally biased region" description="Basic and acidic residues" evidence="7">
    <location>
        <begin position="213"/>
        <end position="228"/>
    </location>
</feature>
<dbReference type="AlphaFoldDB" id="A0A6P4BT96"/>
<evidence type="ECO:0000256" key="2">
    <source>
        <dbReference type="ARBA" id="ARBA00022490"/>
    </source>
</evidence>
<reference evidence="10" key="1">
    <citation type="submission" date="2025-08" db="UniProtKB">
        <authorList>
            <consortium name="RefSeq"/>
        </authorList>
    </citation>
    <scope>IDENTIFICATION</scope>
    <source>
        <tissue evidence="10">Seedling</tissue>
    </source>
</reference>
<organism evidence="9 10">
    <name type="scientific">Ziziphus jujuba</name>
    <name type="common">Chinese jujube</name>
    <name type="synonym">Ziziphus sativa</name>
    <dbReference type="NCBI Taxonomy" id="326968"/>
    <lineage>
        <taxon>Eukaryota</taxon>
        <taxon>Viridiplantae</taxon>
        <taxon>Streptophyta</taxon>
        <taxon>Embryophyta</taxon>
        <taxon>Tracheophyta</taxon>
        <taxon>Spermatophyta</taxon>
        <taxon>Magnoliopsida</taxon>
        <taxon>eudicotyledons</taxon>
        <taxon>Gunneridae</taxon>
        <taxon>Pentapetalae</taxon>
        <taxon>rosids</taxon>
        <taxon>fabids</taxon>
        <taxon>Rosales</taxon>
        <taxon>Rhamnaceae</taxon>
        <taxon>Paliureae</taxon>
        <taxon>Ziziphus</taxon>
    </lineage>
</organism>